<proteinExistence type="predicted"/>
<feature type="domain" description="FPL" evidence="2">
    <location>
        <begin position="42"/>
        <end position="192"/>
    </location>
</feature>
<dbReference type="GO" id="GO:0006914">
    <property type="term" value="P:autophagy"/>
    <property type="evidence" value="ECO:0007669"/>
    <property type="project" value="UniProtKB-KW"/>
</dbReference>
<evidence type="ECO:0000313" key="3">
    <source>
        <dbReference type="EMBL" id="CAI9097620.1"/>
    </source>
</evidence>
<keyword evidence="4" id="KW-1185">Reference proteome</keyword>
<dbReference type="GO" id="GO:0016197">
    <property type="term" value="P:endosomal transport"/>
    <property type="evidence" value="ECO:0007669"/>
    <property type="project" value="TreeGrafter"/>
</dbReference>
<keyword evidence="1" id="KW-0072">Autophagy</keyword>
<dbReference type="Pfam" id="PF09758">
    <property type="entry name" value="FPL"/>
    <property type="match status" value="1"/>
</dbReference>
<dbReference type="GO" id="GO:0005770">
    <property type="term" value="C:late endosome"/>
    <property type="evidence" value="ECO:0007669"/>
    <property type="project" value="TreeGrafter"/>
</dbReference>
<sequence>MWRFLGRSPDRFSVPHFRFLANELRRINYVDFQNREVVVDLMQSIVEIATYGDKHDPAIFECFMESQILPEFVRILKIRGSSSIEAPLLQYMSIMIQNIENEHAICYFLSNGYINSIIVHEFDFEGGDIVPYYVSFLRAVGGKLDGATVCLLVDVDKGTVVSFPLYEAALNFVHYEEKMIQIAVRALILKIYKVADEMIFRFITSPPVANYFAGLIKNIENKCFRVEALTTGLEDNCSDKKREVLLETDRILDDFYYLKDMISIPDHCLNKLIVENLVNLLVLPMLLSLLNARQSTDRTLSPITCLCMLCRLLQVLEGTNLVNVIGSAILCFCMPRHISADLQLKGAEIVRNNFLRHSSVYIDLRADEWLSCLPLENSENECRILGDNHSTMVATLLLLFIVADSKDLDPQLREVMGFSEVKTPAECNRSIFARQARKIVNQLLKVLASNPPGSVAMLFQTAWFLRKLLVFLDQKLDDHDYLLFKTSWELSCERLCGELNRCWFDCIPDRLKNEWDICTAVLEESSHSKDPFCFLELASAEVTPRGLTCQLYPLMFLFLACFLL</sequence>
<dbReference type="GO" id="GO:0007034">
    <property type="term" value="P:vacuolar transport"/>
    <property type="evidence" value="ECO:0007669"/>
    <property type="project" value="TreeGrafter"/>
</dbReference>
<organism evidence="3 4">
    <name type="scientific">Oldenlandia corymbosa var. corymbosa</name>
    <dbReference type="NCBI Taxonomy" id="529605"/>
    <lineage>
        <taxon>Eukaryota</taxon>
        <taxon>Viridiplantae</taxon>
        <taxon>Streptophyta</taxon>
        <taxon>Embryophyta</taxon>
        <taxon>Tracheophyta</taxon>
        <taxon>Spermatophyta</taxon>
        <taxon>Magnoliopsida</taxon>
        <taxon>eudicotyledons</taxon>
        <taxon>Gunneridae</taxon>
        <taxon>Pentapetalae</taxon>
        <taxon>asterids</taxon>
        <taxon>lamiids</taxon>
        <taxon>Gentianales</taxon>
        <taxon>Rubiaceae</taxon>
        <taxon>Rubioideae</taxon>
        <taxon>Spermacoceae</taxon>
        <taxon>Hedyotis-Oldenlandia complex</taxon>
        <taxon>Oldenlandia</taxon>
    </lineage>
</organism>
<evidence type="ECO:0000256" key="1">
    <source>
        <dbReference type="ARBA" id="ARBA00023006"/>
    </source>
</evidence>
<dbReference type="GO" id="GO:1901096">
    <property type="term" value="P:regulation of autophagosome maturation"/>
    <property type="evidence" value="ECO:0007669"/>
    <property type="project" value="TreeGrafter"/>
</dbReference>
<dbReference type="InterPro" id="IPR019155">
    <property type="entry name" value="CLEC16A/TT9_N"/>
</dbReference>
<dbReference type="AlphaFoldDB" id="A0AAV1CRE1"/>
<dbReference type="PANTHER" id="PTHR21481">
    <property type="entry name" value="PROTEIN CLEC16A"/>
    <property type="match status" value="1"/>
</dbReference>
<evidence type="ECO:0000313" key="4">
    <source>
        <dbReference type="Proteomes" id="UP001161247"/>
    </source>
</evidence>
<protein>
    <submittedName>
        <fullName evidence="3">OLC1v1034091C1</fullName>
    </submittedName>
</protein>
<dbReference type="PANTHER" id="PTHR21481:SF0">
    <property type="entry name" value="PROTEIN CLEC16A"/>
    <property type="match status" value="1"/>
</dbReference>
<dbReference type="Proteomes" id="UP001161247">
    <property type="component" value="Chromosome 3"/>
</dbReference>
<gene>
    <name evidence="3" type="ORF">OLC1_LOCUS8057</name>
</gene>
<accession>A0AAV1CRE1</accession>
<dbReference type="EMBL" id="OX459120">
    <property type="protein sequence ID" value="CAI9097620.1"/>
    <property type="molecule type" value="Genomic_DNA"/>
</dbReference>
<dbReference type="InterPro" id="IPR039272">
    <property type="entry name" value="CLEC16A/TT9"/>
</dbReference>
<name>A0AAV1CRE1_OLDCO</name>
<evidence type="ECO:0000259" key="2">
    <source>
        <dbReference type="Pfam" id="PF09758"/>
    </source>
</evidence>
<reference evidence="3" key="1">
    <citation type="submission" date="2023-03" db="EMBL/GenBank/DDBJ databases">
        <authorList>
            <person name="Julca I."/>
        </authorList>
    </citation>
    <scope>NUCLEOTIDE SEQUENCE</scope>
</reference>
<dbReference type="GO" id="GO:0005794">
    <property type="term" value="C:Golgi apparatus"/>
    <property type="evidence" value="ECO:0007669"/>
    <property type="project" value="TreeGrafter"/>
</dbReference>